<feature type="transmembrane region" description="Helical" evidence="6">
    <location>
        <begin position="282"/>
        <end position="302"/>
    </location>
</feature>
<dbReference type="OrthoDB" id="9811522at2"/>
<comment type="subcellular location">
    <subcellularLocation>
        <location evidence="1">Cell membrane</location>
        <topology evidence="1">Multi-pass membrane protein</topology>
    </subcellularLocation>
</comment>
<keyword evidence="4 6" id="KW-1133">Transmembrane helix</keyword>
<evidence type="ECO:0000256" key="3">
    <source>
        <dbReference type="ARBA" id="ARBA00022692"/>
    </source>
</evidence>
<evidence type="ECO:0000256" key="5">
    <source>
        <dbReference type="ARBA" id="ARBA00023136"/>
    </source>
</evidence>
<dbReference type="InterPro" id="IPR013525">
    <property type="entry name" value="ABC2_TM"/>
</dbReference>
<dbReference type="Gene3D" id="3.40.1710.10">
    <property type="entry name" value="abc type-2 transporter like domain"/>
    <property type="match status" value="1"/>
</dbReference>
<feature type="transmembrane region" description="Helical" evidence="6">
    <location>
        <begin position="215"/>
        <end position="240"/>
    </location>
</feature>
<dbReference type="PANTHER" id="PTHR30294:SF46">
    <property type="entry name" value="ABC TRANSPORTER PERMEASE"/>
    <property type="match status" value="1"/>
</dbReference>
<protein>
    <submittedName>
        <fullName evidence="8">Multidrug ABC transporter permease</fullName>
    </submittedName>
</protein>
<feature type="domain" description="ABC-2 type transporter transmembrane" evidence="7">
    <location>
        <begin position="20"/>
        <end position="357"/>
    </location>
</feature>
<evidence type="ECO:0000256" key="6">
    <source>
        <dbReference type="SAM" id="Phobius"/>
    </source>
</evidence>
<organism evidence="8 9">
    <name type="scientific">Moraxella nonliquefaciens</name>
    <dbReference type="NCBI Taxonomy" id="478"/>
    <lineage>
        <taxon>Bacteria</taxon>
        <taxon>Pseudomonadati</taxon>
        <taxon>Pseudomonadota</taxon>
        <taxon>Gammaproteobacteria</taxon>
        <taxon>Moraxellales</taxon>
        <taxon>Moraxellaceae</taxon>
        <taxon>Moraxella</taxon>
    </lineage>
</organism>
<keyword evidence="5 6" id="KW-0472">Membrane</keyword>
<evidence type="ECO:0000256" key="4">
    <source>
        <dbReference type="ARBA" id="ARBA00022989"/>
    </source>
</evidence>
<evidence type="ECO:0000256" key="2">
    <source>
        <dbReference type="ARBA" id="ARBA00022475"/>
    </source>
</evidence>
<dbReference type="GO" id="GO:0140359">
    <property type="term" value="F:ABC-type transporter activity"/>
    <property type="evidence" value="ECO:0007669"/>
    <property type="project" value="InterPro"/>
</dbReference>
<dbReference type="PANTHER" id="PTHR30294">
    <property type="entry name" value="MEMBRANE COMPONENT OF ABC TRANSPORTER YHHJ-RELATED"/>
    <property type="match status" value="1"/>
</dbReference>
<accession>A0A1B8PKH9</accession>
<gene>
    <name evidence="8" type="ORF">A9Z60_07845</name>
</gene>
<evidence type="ECO:0000313" key="9">
    <source>
        <dbReference type="Proteomes" id="UP000092671"/>
    </source>
</evidence>
<name>A0A1B8PKH9_MORNO</name>
<proteinExistence type="predicted"/>
<dbReference type="EMBL" id="LZDN01000007">
    <property type="protein sequence ID" value="OBX51087.1"/>
    <property type="molecule type" value="Genomic_DNA"/>
</dbReference>
<sequence>MRRFIKQYLTIWLDVIKDRSIFLTMVLSVVFYGFFYPFAYQAQRPADLPIVIVDEEQSPLTQAIIHTTSHTPNIHVLAVVSDFRQAQMLVQSAKADGILLLPDNLSQSIHHGQTGGVGLYLSSAYFLRTQNIGAGLVSSLQATIIQELGQVTQTRHKPMPELVHQSALFNPLSGYGSYIFPAVAPIIVYQTIVLGLAMLVAGYRQRLWRASACDFLAIYAVALTIGCLSCFYLFGFVFWWHDYPRGGNFWGMMLGVPIFVSCAIGVALLIASWVADGAKVGVLLIFSSVPLFMLTGLAYPLMAMPKFLQPLANALPTTQGVQMFVQLNQMGVPIQDVWQKMAYLASVAVLCLGVAFWRLRYAANGVGKVQKLPPFFSKKC</sequence>
<feature type="transmembrane region" description="Helical" evidence="6">
    <location>
        <begin position="252"/>
        <end position="275"/>
    </location>
</feature>
<dbReference type="Pfam" id="PF12698">
    <property type="entry name" value="ABC2_membrane_3"/>
    <property type="match status" value="1"/>
</dbReference>
<dbReference type="InterPro" id="IPR051449">
    <property type="entry name" value="ABC-2_transporter_component"/>
</dbReference>
<keyword evidence="2" id="KW-1003">Cell membrane</keyword>
<dbReference type="AlphaFoldDB" id="A0A1B8PKH9"/>
<keyword evidence="3 6" id="KW-0812">Transmembrane</keyword>
<evidence type="ECO:0000259" key="7">
    <source>
        <dbReference type="Pfam" id="PF12698"/>
    </source>
</evidence>
<comment type="caution">
    <text evidence="8">The sequence shown here is derived from an EMBL/GenBank/DDBJ whole genome shotgun (WGS) entry which is preliminary data.</text>
</comment>
<reference evidence="8 9" key="1">
    <citation type="submission" date="2016-06" db="EMBL/GenBank/DDBJ databases">
        <title>Draft genome of Moraxella nonliquefaciens CCUG 60284.</title>
        <authorList>
            <person name="Salva-Serra F."/>
            <person name="Engstrom-Jakobsson H."/>
            <person name="Thorell K."/>
            <person name="Gonzales-Siles L."/>
            <person name="Karlsson R."/>
            <person name="Boulund F."/>
            <person name="Engstrand L."/>
            <person name="Kristiansson E."/>
            <person name="Moore E."/>
        </authorList>
    </citation>
    <scope>NUCLEOTIDE SEQUENCE [LARGE SCALE GENOMIC DNA]</scope>
    <source>
        <strain evidence="8 9">CCUG 60284</strain>
    </source>
</reference>
<evidence type="ECO:0000313" key="8">
    <source>
        <dbReference type="EMBL" id="OBX51087.1"/>
    </source>
</evidence>
<feature type="transmembrane region" description="Helical" evidence="6">
    <location>
        <begin position="21"/>
        <end position="39"/>
    </location>
</feature>
<dbReference type="GO" id="GO:0005886">
    <property type="term" value="C:plasma membrane"/>
    <property type="evidence" value="ECO:0007669"/>
    <property type="project" value="UniProtKB-SubCell"/>
</dbReference>
<feature type="transmembrane region" description="Helical" evidence="6">
    <location>
        <begin position="178"/>
        <end position="203"/>
    </location>
</feature>
<dbReference type="Proteomes" id="UP000092671">
    <property type="component" value="Unassembled WGS sequence"/>
</dbReference>
<evidence type="ECO:0000256" key="1">
    <source>
        <dbReference type="ARBA" id="ARBA00004651"/>
    </source>
</evidence>
<dbReference type="RefSeq" id="WP_066892779.1">
    <property type="nucleotide sequence ID" value="NZ_LZDN01000007.1"/>
</dbReference>
<feature type="transmembrane region" description="Helical" evidence="6">
    <location>
        <begin position="341"/>
        <end position="359"/>
    </location>
</feature>